<protein>
    <submittedName>
        <fullName evidence="4">Uncharacterized protein</fullName>
    </submittedName>
</protein>
<feature type="region of interest" description="Disordered" evidence="1">
    <location>
        <begin position="64"/>
        <end position="122"/>
    </location>
</feature>
<accession>A0AAD5RJG8</accession>
<keyword evidence="3" id="KW-0732">Signal</keyword>
<keyword evidence="2" id="KW-1133">Transmembrane helix</keyword>
<dbReference type="EMBL" id="JAKWBI020000436">
    <property type="protein sequence ID" value="KAJ2895007.1"/>
    <property type="molecule type" value="Genomic_DNA"/>
</dbReference>
<evidence type="ECO:0000313" key="4">
    <source>
        <dbReference type="EMBL" id="KAJ2895007.1"/>
    </source>
</evidence>
<feature type="chain" id="PRO_5042205152" evidence="3">
    <location>
        <begin position="20"/>
        <end position="167"/>
    </location>
</feature>
<name>A0AAD5RJG8_9PEZI</name>
<evidence type="ECO:0000256" key="3">
    <source>
        <dbReference type="SAM" id="SignalP"/>
    </source>
</evidence>
<gene>
    <name evidence="4" type="ORF">MKZ38_006998</name>
</gene>
<reference evidence="4" key="1">
    <citation type="submission" date="2022-07" db="EMBL/GenBank/DDBJ databases">
        <title>Draft genome sequence of Zalerion maritima ATCC 34329, a (micro)plastics degrading marine fungus.</title>
        <authorList>
            <person name="Paco A."/>
            <person name="Goncalves M.F.M."/>
            <person name="Rocha-Santos T.A.P."/>
            <person name="Alves A."/>
        </authorList>
    </citation>
    <scope>NUCLEOTIDE SEQUENCE</scope>
    <source>
        <strain evidence="4">ATCC 34329</strain>
    </source>
</reference>
<evidence type="ECO:0000313" key="5">
    <source>
        <dbReference type="Proteomes" id="UP001201980"/>
    </source>
</evidence>
<proteinExistence type="predicted"/>
<comment type="caution">
    <text evidence="4">The sequence shown here is derived from an EMBL/GenBank/DDBJ whole genome shotgun (WGS) entry which is preliminary data.</text>
</comment>
<dbReference type="Proteomes" id="UP001201980">
    <property type="component" value="Unassembled WGS sequence"/>
</dbReference>
<sequence length="167" mass="17262">MRSSQLITTLLCLTLSVFALPVRHYDEDAVDGLEVRHMANSTTVHTMGVVSATATASGSSPDFSVAGAAEAADNSLAQENSPTPIKISDPPTDTDQNDAETEEQEPYTPTENDSDGNGLEEPSAPKGWVVGVVIGCVVFAIIVIIFVSKGCGSNGNWAIGCSSCGGT</sequence>
<organism evidence="4 5">
    <name type="scientific">Zalerion maritima</name>
    <dbReference type="NCBI Taxonomy" id="339359"/>
    <lineage>
        <taxon>Eukaryota</taxon>
        <taxon>Fungi</taxon>
        <taxon>Dikarya</taxon>
        <taxon>Ascomycota</taxon>
        <taxon>Pezizomycotina</taxon>
        <taxon>Sordariomycetes</taxon>
        <taxon>Lulworthiomycetidae</taxon>
        <taxon>Lulworthiales</taxon>
        <taxon>Lulworthiaceae</taxon>
        <taxon>Zalerion</taxon>
    </lineage>
</organism>
<feature type="transmembrane region" description="Helical" evidence="2">
    <location>
        <begin position="128"/>
        <end position="147"/>
    </location>
</feature>
<keyword evidence="5" id="KW-1185">Reference proteome</keyword>
<evidence type="ECO:0000256" key="1">
    <source>
        <dbReference type="SAM" id="MobiDB-lite"/>
    </source>
</evidence>
<evidence type="ECO:0000256" key="2">
    <source>
        <dbReference type="SAM" id="Phobius"/>
    </source>
</evidence>
<feature type="signal peptide" evidence="3">
    <location>
        <begin position="1"/>
        <end position="19"/>
    </location>
</feature>
<keyword evidence="2" id="KW-0472">Membrane</keyword>
<keyword evidence="2" id="KW-0812">Transmembrane</keyword>
<feature type="compositionally biased region" description="Acidic residues" evidence="1">
    <location>
        <begin position="95"/>
        <end position="105"/>
    </location>
</feature>
<dbReference type="AlphaFoldDB" id="A0AAD5RJG8"/>